<dbReference type="Proteomes" id="UP000271098">
    <property type="component" value="Unassembled WGS sequence"/>
</dbReference>
<feature type="region of interest" description="Disordered" evidence="2">
    <location>
        <begin position="71"/>
        <end position="98"/>
    </location>
</feature>
<sequence>MDRVLALTAAYEVYTDVSKKAEEGLKFYSTLFSLVRNLDEAVEAIEIAYAEEKDKNEKEMLRALEERTNARVSGRNAGASSNTANEVPIANGDKKSSDSGFEKLLEKADNRWAFGYATTGVLVCLVSNSKANTN</sequence>
<feature type="coiled-coil region" evidence="1">
    <location>
        <begin position="35"/>
        <end position="67"/>
    </location>
</feature>
<evidence type="ECO:0000313" key="4">
    <source>
        <dbReference type="Proteomes" id="UP000271098"/>
    </source>
</evidence>
<gene>
    <name evidence="3" type="ORF">GPUH_LOCUS7721</name>
</gene>
<evidence type="ECO:0000313" key="5">
    <source>
        <dbReference type="WBParaSite" id="GPUH_0000772601-mRNA-1"/>
    </source>
</evidence>
<accession>A0A183DG76</accession>
<evidence type="ECO:0000256" key="2">
    <source>
        <dbReference type="SAM" id="MobiDB-lite"/>
    </source>
</evidence>
<name>A0A183DG76_9BILA</name>
<dbReference type="EMBL" id="UYRT01020712">
    <property type="protein sequence ID" value="VDK59417.1"/>
    <property type="molecule type" value="Genomic_DNA"/>
</dbReference>
<reference evidence="3 4" key="2">
    <citation type="submission" date="2018-11" db="EMBL/GenBank/DDBJ databases">
        <authorList>
            <consortium name="Pathogen Informatics"/>
        </authorList>
    </citation>
    <scope>NUCLEOTIDE SEQUENCE [LARGE SCALE GENOMIC DNA]</scope>
</reference>
<keyword evidence="4" id="KW-1185">Reference proteome</keyword>
<organism evidence="5">
    <name type="scientific">Gongylonema pulchrum</name>
    <dbReference type="NCBI Taxonomy" id="637853"/>
    <lineage>
        <taxon>Eukaryota</taxon>
        <taxon>Metazoa</taxon>
        <taxon>Ecdysozoa</taxon>
        <taxon>Nematoda</taxon>
        <taxon>Chromadorea</taxon>
        <taxon>Rhabditida</taxon>
        <taxon>Spirurina</taxon>
        <taxon>Spiruromorpha</taxon>
        <taxon>Spiruroidea</taxon>
        <taxon>Gongylonematidae</taxon>
        <taxon>Gongylonema</taxon>
    </lineage>
</organism>
<protein>
    <submittedName>
        <fullName evidence="5">MIT domain-containing protein</fullName>
    </submittedName>
</protein>
<keyword evidence="1" id="KW-0175">Coiled coil</keyword>
<evidence type="ECO:0000256" key="1">
    <source>
        <dbReference type="SAM" id="Coils"/>
    </source>
</evidence>
<dbReference type="AlphaFoldDB" id="A0A183DG76"/>
<proteinExistence type="predicted"/>
<reference evidence="5" key="1">
    <citation type="submission" date="2016-06" db="UniProtKB">
        <authorList>
            <consortium name="WormBaseParasite"/>
        </authorList>
    </citation>
    <scope>IDENTIFICATION</scope>
</reference>
<dbReference type="WBParaSite" id="GPUH_0000772601-mRNA-1">
    <property type="protein sequence ID" value="GPUH_0000772601-mRNA-1"/>
    <property type="gene ID" value="GPUH_0000772601"/>
</dbReference>
<evidence type="ECO:0000313" key="3">
    <source>
        <dbReference type="EMBL" id="VDK59417.1"/>
    </source>
</evidence>